<organism evidence="3">
    <name type="scientific">Rodentolepis nana</name>
    <name type="common">Dwarf tapeworm</name>
    <name type="synonym">Hymenolepis nana</name>
    <dbReference type="NCBI Taxonomy" id="102285"/>
    <lineage>
        <taxon>Eukaryota</taxon>
        <taxon>Metazoa</taxon>
        <taxon>Spiralia</taxon>
        <taxon>Lophotrochozoa</taxon>
        <taxon>Platyhelminthes</taxon>
        <taxon>Cestoda</taxon>
        <taxon>Eucestoda</taxon>
        <taxon>Cyclophyllidea</taxon>
        <taxon>Hymenolepididae</taxon>
        <taxon>Rodentolepis</taxon>
    </lineage>
</organism>
<dbReference type="EMBL" id="UZAE01007141">
    <property type="protein sequence ID" value="VDO02326.1"/>
    <property type="molecule type" value="Genomic_DNA"/>
</dbReference>
<evidence type="ECO:0000313" key="3">
    <source>
        <dbReference type="WBParaSite" id="HNAJ_0000647001-mRNA-1"/>
    </source>
</evidence>
<dbReference type="Proteomes" id="UP000278807">
    <property type="component" value="Unassembled WGS sequence"/>
</dbReference>
<accession>A0A0R3THC9</accession>
<name>A0A0R3THC9_RODNA</name>
<dbReference type="WBParaSite" id="HNAJ_0000647001-mRNA-1">
    <property type="protein sequence ID" value="HNAJ_0000647001-mRNA-1"/>
    <property type="gene ID" value="HNAJ_0000647001"/>
</dbReference>
<gene>
    <name evidence="1" type="ORF">HNAJ_LOCUS6466</name>
</gene>
<reference evidence="1 2" key="2">
    <citation type="submission" date="2018-11" db="EMBL/GenBank/DDBJ databases">
        <authorList>
            <consortium name="Pathogen Informatics"/>
        </authorList>
    </citation>
    <scope>NUCLEOTIDE SEQUENCE [LARGE SCALE GENOMIC DNA]</scope>
</reference>
<keyword evidence="2" id="KW-1185">Reference proteome</keyword>
<dbReference type="OrthoDB" id="6152674at2759"/>
<dbReference type="AlphaFoldDB" id="A0A0R3THC9"/>
<protein>
    <submittedName>
        <fullName evidence="3">Secreted protein</fullName>
    </submittedName>
</protein>
<reference evidence="3" key="1">
    <citation type="submission" date="2017-02" db="UniProtKB">
        <authorList>
            <consortium name="WormBaseParasite"/>
        </authorList>
    </citation>
    <scope>IDENTIFICATION</scope>
</reference>
<evidence type="ECO:0000313" key="2">
    <source>
        <dbReference type="Proteomes" id="UP000278807"/>
    </source>
</evidence>
<sequence length="132" mass="15051">MRIWLHICTTMEPEQLLIYSWLQATSASKHAAKKLTILALVTNQSLLVLPLAAKACQGRCQLSYHGTSRRLTGLDSQSSLKNELHISPLNSNQYPDKLFNDITNIMVRCAKKTVPRGKTKHYRVFWSNNLRN</sequence>
<proteinExistence type="predicted"/>
<evidence type="ECO:0000313" key="1">
    <source>
        <dbReference type="EMBL" id="VDO02326.1"/>
    </source>
</evidence>